<dbReference type="AlphaFoldDB" id="A0A8S1PQ26"/>
<dbReference type="InterPro" id="IPR000719">
    <property type="entry name" value="Prot_kinase_dom"/>
</dbReference>
<proteinExistence type="predicted"/>
<gene>
    <name evidence="7" type="ORF">PSON_ATCC_30995.1.T0820198</name>
</gene>
<sequence>MISQSELQNEIKQFIKESNWNQVVQEQISQFEAFLPTNPWLFVQEQPTNLAHYLYFLTTNNQSKQQLQSMLYQLLVEQYQLTKIKRSYLITSFTLLFIPHNLALLQKYIVENYDEMLTIDKAVQIIIWTIRLRELHELAEQMKKVSPITMNILQQFETQLNNSNEQYIKKMIEQYKVHEQIGQGEFGKVYRATNLLTQSVVAIKSVDVAKFNETPKLLELSMQEIEVLQKLQHCQYVVKFIELIKTSHQYHFVYEYCSGGPLDKLLLLQGHFTERKSLEIVYQLIQAFKVLRENSIIHRDLKPSNILIHNGIYKLADFGFCKPIKNDVTATMLGSPIYMAPEVLRGLSYNSKADIWSLGAVLYELLIGKCPFEEKSIAKLITAQDETDWMIPPQFHFTKQTITLLKSMLIKDPNKRCTWEYLFKIPLKSDGEFSGDLEIYLDKPEQNVLQPSNSNTNNVSILQEIVNERCKVQFMCQTAHSILEQSQNKESPLIAYYLLLLANNRGQQLLSVIKNQCTTATEYFSLNKLSIHLKQSQDNRLSSNFEFTRLVETIMKEVDQLTIGLKEYKIILDGQSLDIKDNYRQNIKNYVNQIKQSNYIAFLDTNQEKNLLTHCVQVLDALQVDKFMNSNIDPTMDAYLEIRSMTKKQLLDRFDTLL</sequence>
<dbReference type="Proteomes" id="UP000692954">
    <property type="component" value="Unassembled WGS sequence"/>
</dbReference>
<dbReference type="PROSITE" id="PS50011">
    <property type="entry name" value="PROTEIN_KINASE_DOM"/>
    <property type="match status" value="1"/>
</dbReference>
<dbReference type="PROSITE" id="PS00108">
    <property type="entry name" value="PROTEIN_KINASE_ST"/>
    <property type="match status" value="1"/>
</dbReference>
<dbReference type="GO" id="GO:0000407">
    <property type="term" value="C:phagophore assembly site"/>
    <property type="evidence" value="ECO:0007669"/>
    <property type="project" value="TreeGrafter"/>
</dbReference>
<dbReference type="PANTHER" id="PTHR24348">
    <property type="entry name" value="SERINE/THREONINE-PROTEIN KINASE UNC-51-RELATED"/>
    <property type="match status" value="1"/>
</dbReference>
<dbReference type="GO" id="GO:0010506">
    <property type="term" value="P:regulation of autophagy"/>
    <property type="evidence" value="ECO:0007669"/>
    <property type="project" value="InterPro"/>
</dbReference>
<reference evidence="7" key="1">
    <citation type="submission" date="2021-01" db="EMBL/GenBank/DDBJ databases">
        <authorList>
            <consortium name="Genoscope - CEA"/>
            <person name="William W."/>
        </authorList>
    </citation>
    <scope>NUCLEOTIDE SEQUENCE</scope>
</reference>
<dbReference type="FunFam" id="1.10.510.10:FF:001267">
    <property type="entry name" value="Uncharacterized protein"/>
    <property type="match status" value="1"/>
</dbReference>
<feature type="domain" description="Protein kinase" evidence="6">
    <location>
        <begin position="175"/>
        <end position="441"/>
    </location>
</feature>
<comment type="caution">
    <text evidence="7">The sequence shown here is derived from an EMBL/GenBank/DDBJ whole genome shotgun (WGS) entry which is preliminary data.</text>
</comment>
<dbReference type="GO" id="GO:0000045">
    <property type="term" value="P:autophagosome assembly"/>
    <property type="evidence" value="ECO:0007669"/>
    <property type="project" value="TreeGrafter"/>
</dbReference>
<evidence type="ECO:0000256" key="1">
    <source>
        <dbReference type="ARBA" id="ARBA00022679"/>
    </source>
</evidence>
<dbReference type="InterPro" id="IPR008271">
    <property type="entry name" value="Ser/Thr_kinase_AS"/>
</dbReference>
<dbReference type="GO" id="GO:0005776">
    <property type="term" value="C:autophagosome"/>
    <property type="evidence" value="ECO:0007669"/>
    <property type="project" value="TreeGrafter"/>
</dbReference>
<keyword evidence="8" id="KW-1185">Reference proteome</keyword>
<keyword evidence="2 5" id="KW-0547">Nucleotide-binding</keyword>
<keyword evidence="3" id="KW-0418">Kinase</keyword>
<dbReference type="GO" id="GO:0004674">
    <property type="term" value="F:protein serine/threonine kinase activity"/>
    <property type="evidence" value="ECO:0007669"/>
    <property type="project" value="InterPro"/>
</dbReference>
<dbReference type="GO" id="GO:0016020">
    <property type="term" value="C:membrane"/>
    <property type="evidence" value="ECO:0007669"/>
    <property type="project" value="TreeGrafter"/>
</dbReference>
<evidence type="ECO:0000256" key="4">
    <source>
        <dbReference type="ARBA" id="ARBA00022840"/>
    </source>
</evidence>
<dbReference type="InterPro" id="IPR045269">
    <property type="entry name" value="Atg1-like"/>
</dbReference>
<keyword evidence="4 5" id="KW-0067">ATP-binding</keyword>
<evidence type="ECO:0000256" key="2">
    <source>
        <dbReference type="ARBA" id="ARBA00022741"/>
    </source>
</evidence>
<dbReference type="GO" id="GO:0005524">
    <property type="term" value="F:ATP binding"/>
    <property type="evidence" value="ECO:0007669"/>
    <property type="project" value="UniProtKB-UniRule"/>
</dbReference>
<protein>
    <recommendedName>
        <fullName evidence="6">Protein kinase domain-containing protein</fullName>
    </recommendedName>
</protein>
<evidence type="ECO:0000259" key="6">
    <source>
        <dbReference type="PROSITE" id="PS50011"/>
    </source>
</evidence>
<evidence type="ECO:0000256" key="3">
    <source>
        <dbReference type="ARBA" id="ARBA00022777"/>
    </source>
</evidence>
<dbReference type="GO" id="GO:0005829">
    <property type="term" value="C:cytosol"/>
    <property type="evidence" value="ECO:0007669"/>
    <property type="project" value="TreeGrafter"/>
</dbReference>
<dbReference type="OrthoDB" id="436110at2759"/>
<dbReference type="EMBL" id="CAJJDN010000082">
    <property type="protein sequence ID" value="CAD8104598.1"/>
    <property type="molecule type" value="Genomic_DNA"/>
</dbReference>
<keyword evidence="1" id="KW-0808">Transferase</keyword>
<feature type="binding site" evidence="5">
    <location>
        <position position="204"/>
    </location>
    <ligand>
        <name>ATP</name>
        <dbReference type="ChEBI" id="CHEBI:30616"/>
    </ligand>
</feature>
<evidence type="ECO:0000256" key="5">
    <source>
        <dbReference type="PROSITE-ProRule" id="PRU10141"/>
    </source>
</evidence>
<organism evidence="7 8">
    <name type="scientific">Paramecium sonneborni</name>
    <dbReference type="NCBI Taxonomy" id="65129"/>
    <lineage>
        <taxon>Eukaryota</taxon>
        <taxon>Sar</taxon>
        <taxon>Alveolata</taxon>
        <taxon>Ciliophora</taxon>
        <taxon>Intramacronucleata</taxon>
        <taxon>Oligohymenophorea</taxon>
        <taxon>Peniculida</taxon>
        <taxon>Parameciidae</taxon>
        <taxon>Paramecium</taxon>
    </lineage>
</organism>
<dbReference type="PANTHER" id="PTHR24348:SF22">
    <property type="entry name" value="NON-SPECIFIC SERINE_THREONINE PROTEIN KINASE"/>
    <property type="match status" value="1"/>
</dbReference>
<evidence type="ECO:0000313" key="8">
    <source>
        <dbReference type="Proteomes" id="UP000692954"/>
    </source>
</evidence>
<dbReference type="Pfam" id="PF00069">
    <property type="entry name" value="Pkinase"/>
    <property type="match status" value="1"/>
</dbReference>
<dbReference type="SMART" id="SM00220">
    <property type="entry name" value="S_TKc"/>
    <property type="match status" value="1"/>
</dbReference>
<name>A0A8S1PQ26_9CILI</name>
<dbReference type="PROSITE" id="PS00107">
    <property type="entry name" value="PROTEIN_KINASE_ATP"/>
    <property type="match status" value="1"/>
</dbReference>
<accession>A0A8S1PQ26</accession>
<evidence type="ECO:0000313" key="7">
    <source>
        <dbReference type="EMBL" id="CAD8104598.1"/>
    </source>
</evidence>
<dbReference type="InterPro" id="IPR017441">
    <property type="entry name" value="Protein_kinase_ATP_BS"/>
</dbReference>